<dbReference type="SMART" id="SM01008">
    <property type="entry name" value="Ald_Xan_dh_C"/>
    <property type="match status" value="1"/>
</dbReference>
<sequence>MAISRRNFLVGGGAGAGLLLAWGLWPRSYRPNLVASPGEAIFNAFLKIGEDGHVAVVVPQAEMGQGVWTSLPQVLADELGADWRTIAVEPAPISPLYANDFLIGEAAQGMLPDLLKGVGGWAARQYAIRSALMVTGGSSSIRGFETRFREAGAVARALLCTAAAKRWDADWRACDTAAGFVTRGEDRLRFGELAAEAASLDAPGGVALRAPGAGGLSGRSVPRIDLPSKVDGSARYAGDVRLPDMVFAAVRHGPHGATRLTGVDKAAAEKVPGVIAVVQNPGWAGAVATNGWAAERALDAMRPRFTTDGPFPDSDSIDQALNAALDGGEATRFVAIGDVDAAFVGKQGLKVDYSVPLAVHAAMEPLAATARLIGDRMEVWMPTQAPGLARAAVARALDMSEGQVTIYPMLVGGGFGRKIENDAAVQAAIIAREVRRPVQLTWSRRDDIQQDRFRPAARARMAAALGERGEVVGWQARIAAPAAMASMQSRLMAGGGDPGAKAELSAVEGALPPYAIPAIAIDHLPVDIGIPTGIWRSVANSYTAFFTECFIDELARSAGIEPLSFRMQMLGGNPRLAHCLTTVTAMGGWDGGMPGGNQGLACHSSFGSHVAMLVEAHVGEDQRIVVDRVAAAVDCGRIIHPDIVLQQIEGGIVWGLAAAFGATTGFARGMAEARNFDALNLPLLAGTPDIRVELIPSKEAPGGVGEIAVPPVAPAVANAIFAATGQRLRSLPLAIGGQ</sequence>
<dbReference type="Gene3D" id="3.90.1170.50">
    <property type="entry name" value="Aldehyde oxidase/xanthine dehydrogenase, a/b hammerhead"/>
    <property type="match status" value="1"/>
</dbReference>
<dbReference type="Gene3D" id="3.30.365.10">
    <property type="entry name" value="Aldehyde oxidase/xanthine dehydrogenase, molybdopterin binding domain"/>
    <property type="match status" value="4"/>
</dbReference>
<reference evidence="2 3" key="1">
    <citation type="submission" date="2016-09" db="EMBL/GenBank/DDBJ databases">
        <title>Metabolic pathway, cell adaptation mechanisms and a novel monoxygenase revealed through proteogenomic-transcription analysis of a Sphingomonas haloaromaticamans strain degrading the fungicide ortho-phenylphenol.</title>
        <authorList>
            <person name="Perruchon C."/>
            <person name="Papadopoulou E.S."/>
            <person name="Rousidou C."/>
            <person name="Vasileiadis S."/>
            <person name="Tanou G."/>
            <person name="Amoutzias G."/>
            <person name="Molassiotis A."/>
            <person name="Karpouzas D.G."/>
        </authorList>
    </citation>
    <scope>NUCLEOTIDE SEQUENCE [LARGE SCALE GENOMIC DNA]</scope>
    <source>
        <strain evidence="2 3">P3</strain>
    </source>
</reference>
<dbReference type="InterPro" id="IPR006311">
    <property type="entry name" value="TAT_signal"/>
</dbReference>
<dbReference type="Pfam" id="PF02738">
    <property type="entry name" value="MoCoBD_1"/>
    <property type="match status" value="1"/>
</dbReference>
<dbReference type="InterPro" id="IPR000674">
    <property type="entry name" value="Ald_Oxase/Xan_DH_a/b"/>
</dbReference>
<dbReference type="SUPFAM" id="SSF56003">
    <property type="entry name" value="Molybdenum cofactor-binding domain"/>
    <property type="match status" value="2"/>
</dbReference>
<dbReference type="RefSeq" id="WP_070932496.1">
    <property type="nucleotide sequence ID" value="NZ_MIPT01000001.1"/>
</dbReference>
<dbReference type="PIRSF" id="PIRSF036389">
    <property type="entry name" value="IOR_B"/>
    <property type="match status" value="1"/>
</dbReference>
<proteinExistence type="predicted"/>
<evidence type="ECO:0000313" key="2">
    <source>
        <dbReference type="EMBL" id="OHT18776.1"/>
    </source>
</evidence>
<dbReference type="InterPro" id="IPR008274">
    <property type="entry name" value="AldOxase/xan_DH_MoCoBD1"/>
</dbReference>
<dbReference type="Proteomes" id="UP000179467">
    <property type="component" value="Unassembled WGS sequence"/>
</dbReference>
<dbReference type="EC" id="1.3.99.16" evidence="2"/>
<dbReference type="PANTHER" id="PTHR47495:SF1">
    <property type="entry name" value="BLL3820 PROTEIN"/>
    <property type="match status" value="1"/>
</dbReference>
<dbReference type="PROSITE" id="PS51318">
    <property type="entry name" value="TAT"/>
    <property type="match status" value="1"/>
</dbReference>
<dbReference type="OrthoDB" id="9767994at2"/>
<evidence type="ECO:0000313" key="3">
    <source>
        <dbReference type="Proteomes" id="UP000179467"/>
    </source>
</evidence>
<dbReference type="EMBL" id="MIPT01000001">
    <property type="protein sequence ID" value="OHT18776.1"/>
    <property type="molecule type" value="Genomic_DNA"/>
</dbReference>
<evidence type="ECO:0000259" key="1">
    <source>
        <dbReference type="SMART" id="SM01008"/>
    </source>
</evidence>
<dbReference type="Pfam" id="PF20256">
    <property type="entry name" value="MoCoBD_2"/>
    <property type="match status" value="2"/>
</dbReference>
<accession>A0A1S1HAV8</accession>
<dbReference type="InterPro" id="IPR052516">
    <property type="entry name" value="N-heterocyclic_Hydroxylase"/>
</dbReference>
<dbReference type="PANTHER" id="PTHR47495">
    <property type="entry name" value="ALDEHYDE DEHYDROGENASE"/>
    <property type="match status" value="1"/>
</dbReference>
<gene>
    <name evidence="2" type="primary">iorB_1</name>
    <name evidence="2" type="ORF">BHE75_00752</name>
</gene>
<keyword evidence="2" id="KW-0560">Oxidoreductase</keyword>
<dbReference type="InterPro" id="IPR037165">
    <property type="entry name" value="AldOxase/xan_DH_Mopterin-bd_sf"/>
</dbReference>
<organism evidence="2 3">
    <name type="scientific">Edaphosphingomonas haloaromaticamans</name>
    <dbReference type="NCBI Taxonomy" id="653954"/>
    <lineage>
        <taxon>Bacteria</taxon>
        <taxon>Pseudomonadati</taxon>
        <taxon>Pseudomonadota</taxon>
        <taxon>Alphaproteobacteria</taxon>
        <taxon>Sphingomonadales</taxon>
        <taxon>Rhizorhabdaceae</taxon>
        <taxon>Edaphosphingomonas</taxon>
    </lineage>
</organism>
<keyword evidence="3" id="KW-1185">Reference proteome</keyword>
<dbReference type="AlphaFoldDB" id="A0A1S1HAV8"/>
<dbReference type="InterPro" id="IPR012368">
    <property type="entry name" value="OxRdtase_Mopterin-bd_su_IorB"/>
</dbReference>
<protein>
    <submittedName>
        <fullName evidence="2">Isoquinoline 1-oxidoreductase subunit beta</fullName>
        <ecNumber evidence="2">1.3.99.16</ecNumber>
    </submittedName>
</protein>
<feature type="domain" description="Aldehyde oxidase/xanthine dehydrogenase a/b hammerhead" evidence="1">
    <location>
        <begin position="231"/>
        <end position="310"/>
    </location>
</feature>
<dbReference type="InterPro" id="IPR046867">
    <property type="entry name" value="AldOxase/xan_DH_MoCoBD2"/>
</dbReference>
<dbReference type="GO" id="GO:0047121">
    <property type="term" value="F:isoquinoline 1-oxidoreductase activity"/>
    <property type="evidence" value="ECO:0007669"/>
    <property type="project" value="UniProtKB-EC"/>
</dbReference>
<comment type="caution">
    <text evidence="2">The sequence shown here is derived from an EMBL/GenBank/DDBJ whole genome shotgun (WGS) entry which is preliminary data.</text>
</comment>
<name>A0A1S1HAV8_9SPHN</name>